<dbReference type="GeneID" id="61144571"/>
<dbReference type="RefSeq" id="WP_000596071.1">
    <property type="nucleotide sequence ID" value="NZ_CP012603.1"/>
</dbReference>
<dbReference type="PATRIC" id="fig|1279460.3.peg.2902"/>
<name>A0A0M5LDN2_LEPIR</name>
<accession>A0A0M5LDN2</accession>
<organism evidence="1">
    <name type="scientific">Leptospira interrogans serovar Hardjo str. Norma</name>
    <dbReference type="NCBI Taxonomy" id="1279460"/>
    <lineage>
        <taxon>Bacteria</taxon>
        <taxon>Pseudomonadati</taxon>
        <taxon>Spirochaetota</taxon>
        <taxon>Spirochaetia</taxon>
        <taxon>Leptospirales</taxon>
        <taxon>Leptospiraceae</taxon>
        <taxon>Leptospira</taxon>
    </lineage>
</organism>
<proteinExistence type="predicted"/>
<dbReference type="EMBL" id="CP012603">
    <property type="protein sequence ID" value="ALE40040.1"/>
    <property type="molecule type" value="Genomic_DNA"/>
</dbReference>
<dbReference type="AlphaFoldDB" id="A0A0M5LDN2"/>
<reference evidence="1 2" key="1">
    <citation type="journal article" date="2015" name="Genome Announc.">
        <title>Whole-Genome Sequence of Leptospira interrogans Serovar Hardjo Subtype Hardjoprajitno Strain Norma, Isolated from Cattle in a Leptospirosis Outbreak in Brazil.</title>
        <authorList>
            <person name="Cosate M.R."/>
            <person name="Soares S.C."/>
            <person name="Mendes T.A."/>
            <person name="Raittz R.T."/>
            <person name="Moreira E.C."/>
            <person name="Leite R."/>
            <person name="Fernandes G.R."/>
            <person name="Haddad J.P."/>
            <person name="Ortega J.M."/>
        </authorList>
    </citation>
    <scope>NUCLEOTIDE SEQUENCE [LARGE SCALE GENOMIC DNA]</scope>
    <source>
        <strain evidence="1 2">Norma</strain>
    </source>
</reference>
<evidence type="ECO:0000313" key="1">
    <source>
        <dbReference type="EMBL" id="ALE40040.1"/>
    </source>
</evidence>
<evidence type="ECO:0000313" key="2">
    <source>
        <dbReference type="Proteomes" id="UP000056502"/>
    </source>
</evidence>
<gene>
    <name evidence="1" type="ORF">G436_2874</name>
</gene>
<protein>
    <submittedName>
        <fullName evidence="1">Uncharacterized protein</fullName>
    </submittedName>
</protein>
<dbReference type="Proteomes" id="UP000056502">
    <property type="component" value="Chromosome I"/>
</dbReference>
<sequence>MIKRTEWIFFEINSKNYKTNAPITSIRLKIYDIHYTKTGNGNMKKNVITNRTIEYSNFLKYF</sequence>